<dbReference type="AlphaFoldDB" id="A0AAE1C321"/>
<dbReference type="Proteomes" id="UP001274830">
    <property type="component" value="Unassembled WGS sequence"/>
</dbReference>
<name>A0AAE1C321_9PEZI</name>
<proteinExistence type="predicted"/>
<gene>
    <name evidence="1" type="ORF">LTR78_003904</name>
</gene>
<evidence type="ECO:0000313" key="2">
    <source>
        <dbReference type="Proteomes" id="UP001274830"/>
    </source>
</evidence>
<organism evidence="1 2">
    <name type="scientific">Recurvomyces mirabilis</name>
    <dbReference type="NCBI Taxonomy" id="574656"/>
    <lineage>
        <taxon>Eukaryota</taxon>
        <taxon>Fungi</taxon>
        <taxon>Dikarya</taxon>
        <taxon>Ascomycota</taxon>
        <taxon>Pezizomycotina</taxon>
        <taxon>Dothideomycetes</taxon>
        <taxon>Dothideomycetidae</taxon>
        <taxon>Mycosphaerellales</taxon>
        <taxon>Teratosphaeriaceae</taxon>
        <taxon>Recurvomyces</taxon>
    </lineage>
</organism>
<keyword evidence="2" id="KW-1185">Reference proteome</keyword>
<protein>
    <submittedName>
        <fullName evidence="1">Uncharacterized protein</fullName>
    </submittedName>
</protein>
<sequence length="192" mass="21919">MAPKPLQRMAKRCGRAKKGRKDGQIIWLLALPQDSVLTKSKPYVQVPAILRTDRQTRHEAFSIWFTSWRIKIDVVDCDSAFSMISTTCYSVLFDHAYQSGLVSHKDAHLITPPEIVFRGSPEWGNFFRFLAELHENDYDRAQAGADPGRGNGEIIDSAMCIVARMRKRPWNEVEEVLEMFHRAIAAKDAAWV</sequence>
<evidence type="ECO:0000313" key="1">
    <source>
        <dbReference type="EMBL" id="KAK3676154.1"/>
    </source>
</evidence>
<comment type="caution">
    <text evidence="1">The sequence shown here is derived from an EMBL/GenBank/DDBJ whole genome shotgun (WGS) entry which is preliminary data.</text>
</comment>
<accession>A0AAE1C321</accession>
<reference evidence="1" key="1">
    <citation type="submission" date="2023-07" db="EMBL/GenBank/DDBJ databases">
        <title>Black Yeasts Isolated from many extreme environments.</title>
        <authorList>
            <person name="Coleine C."/>
            <person name="Stajich J.E."/>
            <person name="Selbmann L."/>
        </authorList>
    </citation>
    <scope>NUCLEOTIDE SEQUENCE</scope>
    <source>
        <strain evidence="1">CCFEE 5485</strain>
    </source>
</reference>
<dbReference type="EMBL" id="JAUTXT010000011">
    <property type="protein sequence ID" value="KAK3676154.1"/>
    <property type="molecule type" value="Genomic_DNA"/>
</dbReference>